<dbReference type="AlphaFoldDB" id="A0A4Y2IQ15"/>
<keyword evidence="2" id="KW-1185">Reference proteome</keyword>
<organism evidence="1 2">
    <name type="scientific">Araneus ventricosus</name>
    <name type="common">Orbweaver spider</name>
    <name type="synonym">Epeira ventricosa</name>
    <dbReference type="NCBI Taxonomy" id="182803"/>
    <lineage>
        <taxon>Eukaryota</taxon>
        <taxon>Metazoa</taxon>
        <taxon>Ecdysozoa</taxon>
        <taxon>Arthropoda</taxon>
        <taxon>Chelicerata</taxon>
        <taxon>Arachnida</taxon>
        <taxon>Araneae</taxon>
        <taxon>Araneomorphae</taxon>
        <taxon>Entelegynae</taxon>
        <taxon>Araneoidea</taxon>
        <taxon>Araneidae</taxon>
        <taxon>Araneus</taxon>
    </lineage>
</organism>
<comment type="caution">
    <text evidence="1">The sequence shown here is derived from an EMBL/GenBank/DDBJ whole genome shotgun (WGS) entry which is preliminary data.</text>
</comment>
<dbReference type="EMBL" id="BGPR01002851">
    <property type="protein sequence ID" value="GBM79953.1"/>
    <property type="molecule type" value="Genomic_DNA"/>
</dbReference>
<dbReference type="Proteomes" id="UP000499080">
    <property type="component" value="Unassembled WGS sequence"/>
</dbReference>
<gene>
    <name evidence="1" type="ORF">AVEN_113369_1</name>
</gene>
<reference evidence="1 2" key="1">
    <citation type="journal article" date="2019" name="Sci. Rep.">
        <title>Orb-weaving spider Araneus ventricosus genome elucidates the spidroin gene catalogue.</title>
        <authorList>
            <person name="Kono N."/>
            <person name="Nakamura H."/>
            <person name="Ohtoshi R."/>
            <person name="Moran D.A.P."/>
            <person name="Shinohara A."/>
            <person name="Yoshida Y."/>
            <person name="Fujiwara M."/>
            <person name="Mori M."/>
            <person name="Tomita M."/>
            <person name="Arakawa K."/>
        </authorList>
    </citation>
    <scope>NUCLEOTIDE SEQUENCE [LARGE SCALE GENOMIC DNA]</scope>
</reference>
<evidence type="ECO:0008006" key="3">
    <source>
        <dbReference type="Google" id="ProtNLM"/>
    </source>
</evidence>
<protein>
    <recommendedName>
        <fullName evidence="3">CCHC-type domain-containing protein</fullName>
    </recommendedName>
</protein>
<name>A0A4Y2IQ15_ARAVE</name>
<proteinExistence type="predicted"/>
<evidence type="ECO:0000313" key="1">
    <source>
        <dbReference type="EMBL" id="GBM79953.1"/>
    </source>
</evidence>
<sequence>MQDITEAFEITRAQKCKTQVIIYNNDKKIQAEELLAGLLQKNCFLYDTNNLPLVKVEFPIQARNRKTRHWVVTLDPSIFKELWLKQSLYSDWFRVRFTEFIGIRQCRTCGAFGHTAKGCDDRDKPSICDNFSQLITENHSCMVPNCKIA</sequence>
<evidence type="ECO:0000313" key="2">
    <source>
        <dbReference type="Proteomes" id="UP000499080"/>
    </source>
</evidence>
<accession>A0A4Y2IQ15</accession>